<keyword evidence="2" id="KW-0472">Membrane</keyword>
<keyword evidence="4" id="KW-1185">Reference proteome</keyword>
<feature type="transmembrane region" description="Helical" evidence="2">
    <location>
        <begin position="59"/>
        <end position="82"/>
    </location>
</feature>
<keyword evidence="2" id="KW-0812">Transmembrane</keyword>
<protein>
    <submittedName>
        <fullName evidence="3">Uncharacterized protein</fullName>
    </submittedName>
</protein>
<accession>A0AA40AVP2</accession>
<feature type="compositionally biased region" description="Basic and acidic residues" evidence="1">
    <location>
        <begin position="483"/>
        <end position="493"/>
    </location>
</feature>
<feature type="transmembrane region" description="Helical" evidence="2">
    <location>
        <begin position="231"/>
        <end position="249"/>
    </location>
</feature>
<evidence type="ECO:0000256" key="1">
    <source>
        <dbReference type="SAM" id="MobiDB-lite"/>
    </source>
</evidence>
<feature type="compositionally biased region" description="Low complexity" evidence="1">
    <location>
        <begin position="444"/>
        <end position="453"/>
    </location>
</feature>
<feature type="compositionally biased region" description="Polar residues" evidence="1">
    <location>
        <begin position="427"/>
        <end position="436"/>
    </location>
</feature>
<sequence>MAPITLESEPSYLPLALALSHAVAVVYLSSKVGRTLYRAHRELGPAQDTRHRSAQRSNLTIVFASLAVLGFVLAATSALSYLSLSYQTWADERGVAVPKSPSELSFWGRDAAGTNAASLHLACWLSDTPIHLDALEILAERARWLWWGQQLDVATVSWMTLLAIEGRRRKIPHLWAYALLAHLVGLSFAQNLFYVAMLLTPSPFSGTQSRLERLVNRALPPKPDNWWPKPILFFVPLTLNYGAIFWLPYAVGTASFPVTAVLARVLTFAPLALPAVVPESWGVVYPDPHGVYGTFNKLFQFMTAAGLVVHAKATAVGLWHNMPETYKHRHSIKIPLDTEKRSKWERSATAVEKVLGSMTDHPAVTGAGRDVLMCGLSLGLWVAVRATDTGNMLQSIVPGYKAASGLQPADPPQLPVKADSPAAGGQKQASTCSSTALRRRANLSVSSISSSNSPADKGSQTPKRRGRPREVKADPDPDPEDVPGDKTYEPDADVRASATLGDVAPDDDFDWEAGSLAWALTALGGLGTGSSAVFGAESISR</sequence>
<keyword evidence="2" id="KW-1133">Transmembrane helix</keyword>
<gene>
    <name evidence="3" type="ORF">B0T26DRAFT_642135</name>
</gene>
<feature type="region of interest" description="Disordered" evidence="1">
    <location>
        <begin position="404"/>
        <end position="493"/>
    </location>
</feature>
<reference evidence="3" key="1">
    <citation type="submission" date="2023-06" db="EMBL/GenBank/DDBJ databases">
        <title>Genome-scale phylogeny and comparative genomics of the fungal order Sordariales.</title>
        <authorList>
            <consortium name="Lawrence Berkeley National Laboratory"/>
            <person name="Hensen N."/>
            <person name="Bonometti L."/>
            <person name="Westerberg I."/>
            <person name="Brannstrom I.O."/>
            <person name="Guillou S."/>
            <person name="Cros-Aarteil S."/>
            <person name="Calhoun S."/>
            <person name="Haridas S."/>
            <person name="Kuo A."/>
            <person name="Mondo S."/>
            <person name="Pangilinan J."/>
            <person name="Riley R."/>
            <person name="LaButti K."/>
            <person name="Andreopoulos B."/>
            <person name="Lipzen A."/>
            <person name="Chen C."/>
            <person name="Yanf M."/>
            <person name="Daum C."/>
            <person name="Ng V."/>
            <person name="Clum A."/>
            <person name="Steindorff A."/>
            <person name="Ohm R."/>
            <person name="Martin F."/>
            <person name="Silar P."/>
            <person name="Natvig D."/>
            <person name="Lalanne C."/>
            <person name="Gautier V."/>
            <person name="Ament-velasquez S.L."/>
            <person name="Kruys A."/>
            <person name="Hutchinson M.I."/>
            <person name="Powell A.J."/>
            <person name="Barry K."/>
            <person name="Miller A.N."/>
            <person name="Grigoriev I.V."/>
            <person name="Debuchy R."/>
            <person name="Gladieux P."/>
            <person name="Thoren M.H."/>
            <person name="Johannesson H."/>
        </authorList>
    </citation>
    <scope>NUCLEOTIDE SEQUENCE</scope>
    <source>
        <strain evidence="3">SMH2392-1A</strain>
    </source>
</reference>
<dbReference type="EMBL" id="JAUIRO010000003">
    <property type="protein sequence ID" value="KAK0722814.1"/>
    <property type="molecule type" value="Genomic_DNA"/>
</dbReference>
<dbReference type="GeneID" id="85320682"/>
<evidence type="ECO:0000313" key="3">
    <source>
        <dbReference type="EMBL" id="KAK0722814.1"/>
    </source>
</evidence>
<proteinExistence type="predicted"/>
<feature type="transmembrane region" description="Helical" evidence="2">
    <location>
        <begin position="261"/>
        <end position="278"/>
    </location>
</feature>
<feature type="transmembrane region" description="Helical" evidence="2">
    <location>
        <begin position="298"/>
        <end position="319"/>
    </location>
</feature>
<feature type="transmembrane region" description="Helical" evidence="2">
    <location>
        <begin position="144"/>
        <end position="164"/>
    </location>
</feature>
<organism evidence="3 4">
    <name type="scientific">Lasiosphaeria miniovina</name>
    <dbReference type="NCBI Taxonomy" id="1954250"/>
    <lineage>
        <taxon>Eukaryota</taxon>
        <taxon>Fungi</taxon>
        <taxon>Dikarya</taxon>
        <taxon>Ascomycota</taxon>
        <taxon>Pezizomycotina</taxon>
        <taxon>Sordariomycetes</taxon>
        <taxon>Sordariomycetidae</taxon>
        <taxon>Sordariales</taxon>
        <taxon>Lasiosphaeriaceae</taxon>
        <taxon>Lasiosphaeria</taxon>
    </lineage>
</organism>
<dbReference type="RefSeq" id="XP_060298738.1">
    <property type="nucleotide sequence ID" value="XM_060437412.1"/>
</dbReference>
<evidence type="ECO:0000313" key="4">
    <source>
        <dbReference type="Proteomes" id="UP001172101"/>
    </source>
</evidence>
<evidence type="ECO:0000256" key="2">
    <source>
        <dbReference type="SAM" id="Phobius"/>
    </source>
</evidence>
<dbReference type="AlphaFoldDB" id="A0AA40AVP2"/>
<comment type="caution">
    <text evidence="3">The sequence shown here is derived from an EMBL/GenBank/DDBJ whole genome shotgun (WGS) entry which is preliminary data.</text>
</comment>
<name>A0AA40AVP2_9PEZI</name>
<dbReference type="Proteomes" id="UP001172101">
    <property type="component" value="Unassembled WGS sequence"/>
</dbReference>
<feature type="transmembrane region" description="Helical" evidence="2">
    <location>
        <begin position="176"/>
        <end position="199"/>
    </location>
</feature>
<feature type="transmembrane region" description="Helical" evidence="2">
    <location>
        <begin position="12"/>
        <end position="30"/>
    </location>
</feature>